<keyword evidence="2" id="KW-0732">Signal</keyword>
<protein>
    <submittedName>
        <fullName evidence="3">Uncharacterized protein</fullName>
    </submittedName>
</protein>
<name>A0A0K2SZM5_LEPSM</name>
<evidence type="ECO:0000256" key="1">
    <source>
        <dbReference type="SAM" id="Phobius"/>
    </source>
</evidence>
<keyword evidence="1" id="KW-0472">Membrane</keyword>
<feature type="chain" id="PRO_5005487291" evidence="2">
    <location>
        <begin position="18"/>
        <end position="144"/>
    </location>
</feature>
<evidence type="ECO:0000313" key="3">
    <source>
        <dbReference type="EMBL" id="CDW19234.1"/>
    </source>
</evidence>
<keyword evidence="1" id="KW-1133">Transmembrane helix</keyword>
<reference evidence="3" key="1">
    <citation type="submission" date="2014-05" db="EMBL/GenBank/DDBJ databases">
        <authorList>
            <person name="Chronopoulou M."/>
        </authorList>
    </citation>
    <scope>NUCLEOTIDE SEQUENCE</scope>
    <source>
        <tissue evidence="3">Whole organism</tissue>
    </source>
</reference>
<proteinExistence type="predicted"/>
<organism evidence="3">
    <name type="scientific">Lepeophtheirus salmonis</name>
    <name type="common">Salmon louse</name>
    <name type="synonym">Caligus salmonis</name>
    <dbReference type="NCBI Taxonomy" id="72036"/>
    <lineage>
        <taxon>Eukaryota</taxon>
        <taxon>Metazoa</taxon>
        <taxon>Ecdysozoa</taxon>
        <taxon>Arthropoda</taxon>
        <taxon>Crustacea</taxon>
        <taxon>Multicrustacea</taxon>
        <taxon>Hexanauplia</taxon>
        <taxon>Copepoda</taxon>
        <taxon>Siphonostomatoida</taxon>
        <taxon>Caligidae</taxon>
        <taxon>Lepeophtheirus</taxon>
    </lineage>
</organism>
<accession>A0A0K2SZM5</accession>
<dbReference type="EMBL" id="HACA01001873">
    <property type="protein sequence ID" value="CDW19234.1"/>
    <property type="molecule type" value="Transcribed_RNA"/>
</dbReference>
<evidence type="ECO:0000256" key="2">
    <source>
        <dbReference type="SAM" id="SignalP"/>
    </source>
</evidence>
<sequence length="144" mass="16236">MSSLLLLQFCVLQSARELPNRDHLYLPLICTCLLCMSCNQLPKHHGQGENIGIFFFLVCPLNYIYTSAWLQISCAVNNATSGSSKVLSIVRLEMVKYRTKSSKWLYLVDNYLVSGNTVIGGSMAVLYSQSSRMKVEGRYHFQIG</sequence>
<feature type="transmembrane region" description="Helical" evidence="1">
    <location>
        <begin position="104"/>
        <end position="128"/>
    </location>
</feature>
<feature type="transmembrane region" description="Helical" evidence="1">
    <location>
        <begin position="53"/>
        <end position="72"/>
    </location>
</feature>
<keyword evidence="1" id="KW-0812">Transmembrane</keyword>
<dbReference type="AlphaFoldDB" id="A0A0K2SZM5"/>
<feature type="signal peptide" evidence="2">
    <location>
        <begin position="1"/>
        <end position="17"/>
    </location>
</feature>